<keyword evidence="1" id="KW-0677">Repeat</keyword>
<evidence type="ECO:0000256" key="3">
    <source>
        <dbReference type="SAM" id="Phobius"/>
    </source>
</evidence>
<proteinExistence type="predicted"/>
<sequence length="670" mass="75581">MNLLKIKLADPLISKMTNPLASPLVLWSICCLVIFIAYAPGWNGPFVFDDQLNILENPNVPIHDLNEQNIIRSTLSNESGPLKRIIPALSFGLNYYFADGFKSIHFKLFNIAIHCINSGLVFWLLTLLWPSVCHTSWAQQSRLSNPRVAFAISGTLIWALHAFLLTSVLYVVQRMTSMASMFMLMGTCLYVVGRLSLEKQPAQGLSLMCLGLIAGTVLGVACKENAALLPVYIGALEFTLLTQLHSSQQTIKKVRWFFIIFLGLPILAGLLYWFQHPSFITGGYGGRPFTFYERVLTEPRVLWFYLSMIIVPDIQTMGLFHDDFKLSSDLFSIWTTLPSIIGIIILLILSIAWRKRFPVFAFAVLWFLVGHSLESSVFPLEIIHEHRNYLPALGPLLAISYLLLFALPSKIPNGLRICMIFLVIFCLGFGTFQRAHYWSSESTLIESLAVNHPDSPSSQYLRGEILRKREKNFEGAYAYYLRAAELSPEEAGFLISLSMVTPDSFTQLETQLDSLQLARSDYIVNIIHQKPMGAWGIRALDVAIKCVMSGNERCLSKANDVASWLQALIDKPKGKSAHRYYSLVHLFAIRMKQNRFADALATANTGIKLNPNNPRFVLMQAHALIGLNRLDESEKLLDNIQRSSAGRVPKYAQRIIQLKQTIELIRNKKT</sequence>
<dbReference type="Gene3D" id="1.25.40.10">
    <property type="entry name" value="Tetratricopeptide repeat domain"/>
    <property type="match status" value="1"/>
</dbReference>
<dbReference type="PANTHER" id="PTHR44227:SF3">
    <property type="entry name" value="PROTEIN O-MANNOSYL-TRANSFERASE TMTC4"/>
    <property type="match status" value="1"/>
</dbReference>
<feature type="transmembrane region" description="Helical" evidence="3">
    <location>
        <begin position="359"/>
        <end position="377"/>
    </location>
</feature>
<feature type="transmembrane region" description="Helical" evidence="3">
    <location>
        <begin position="332"/>
        <end position="353"/>
    </location>
</feature>
<dbReference type="SUPFAM" id="SSF48452">
    <property type="entry name" value="TPR-like"/>
    <property type="match status" value="1"/>
</dbReference>
<organism evidence="4 5">
    <name type="scientific">Cycloclasticus pugetii</name>
    <dbReference type="NCBI Taxonomy" id="34068"/>
    <lineage>
        <taxon>Bacteria</taxon>
        <taxon>Pseudomonadati</taxon>
        <taxon>Pseudomonadota</taxon>
        <taxon>Gammaproteobacteria</taxon>
        <taxon>Thiotrichales</taxon>
        <taxon>Piscirickettsiaceae</taxon>
        <taxon>Cycloclasticus</taxon>
    </lineage>
</organism>
<keyword evidence="5" id="KW-1185">Reference proteome</keyword>
<comment type="caution">
    <text evidence="4">The sequence shown here is derived from an EMBL/GenBank/DDBJ whole genome shotgun (WGS) entry which is preliminary data.</text>
</comment>
<protein>
    <recommendedName>
        <fullName evidence="6">Tetratricopeptide repeat-containing protein</fullName>
    </recommendedName>
</protein>
<evidence type="ECO:0000313" key="5">
    <source>
        <dbReference type="Proteomes" id="UP000015462"/>
    </source>
</evidence>
<keyword evidence="3" id="KW-1133">Transmembrane helix</keyword>
<feature type="transmembrane region" description="Helical" evidence="3">
    <location>
        <begin position="227"/>
        <end position="244"/>
    </location>
</feature>
<dbReference type="AlphaFoldDB" id="A0AB33Z1V3"/>
<keyword evidence="3" id="KW-0812">Transmembrane</keyword>
<keyword evidence="3" id="KW-0472">Membrane</keyword>
<dbReference type="Pfam" id="PF14559">
    <property type="entry name" value="TPR_19"/>
    <property type="match status" value="1"/>
</dbReference>
<accession>A0AB33Z1V3</accession>
<dbReference type="PANTHER" id="PTHR44227">
    <property type="match status" value="1"/>
</dbReference>
<evidence type="ECO:0000256" key="1">
    <source>
        <dbReference type="ARBA" id="ARBA00022737"/>
    </source>
</evidence>
<feature type="transmembrane region" description="Helical" evidence="3">
    <location>
        <begin position="20"/>
        <end position="39"/>
    </location>
</feature>
<dbReference type="EMBL" id="ASHL01000004">
    <property type="protein sequence ID" value="EPD13129.1"/>
    <property type="molecule type" value="Genomic_DNA"/>
</dbReference>
<dbReference type="InterPro" id="IPR011990">
    <property type="entry name" value="TPR-like_helical_dom_sf"/>
</dbReference>
<feature type="transmembrane region" description="Helical" evidence="3">
    <location>
        <begin position="389"/>
        <end position="408"/>
    </location>
</feature>
<keyword evidence="2" id="KW-0802">TPR repeat</keyword>
<feature type="transmembrane region" description="Helical" evidence="3">
    <location>
        <begin position="256"/>
        <end position="274"/>
    </location>
</feature>
<feature type="transmembrane region" description="Helical" evidence="3">
    <location>
        <begin position="108"/>
        <end position="128"/>
    </location>
</feature>
<reference evidence="4 5" key="1">
    <citation type="journal article" date="2013" name="Genome Announc.">
        <title>Genome Sequence of the Pyrene- and Fluoranthene-Degrading Bacterium Cycloclasticus sp. Strain PY97M.</title>
        <authorList>
            <person name="Cui Z."/>
            <person name="Xu G."/>
            <person name="Li Q."/>
            <person name="Gao W."/>
            <person name="Zheng L."/>
        </authorList>
    </citation>
    <scope>NUCLEOTIDE SEQUENCE [LARGE SCALE GENOMIC DNA]</scope>
    <source>
        <strain evidence="4 5">PY97M</strain>
    </source>
</reference>
<dbReference type="Pfam" id="PF13432">
    <property type="entry name" value="TPR_16"/>
    <property type="match status" value="1"/>
</dbReference>
<gene>
    <name evidence="4" type="ORF">L196_05790</name>
</gene>
<feature type="transmembrane region" description="Helical" evidence="3">
    <location>
        <begin position="204"/>
        <end position="221"/>
    </location>
</feature>
<evidence type="ECO:0008006" key="6">
    <source>
        <dbReference type="Google" id="ProtNLM"/>
    </source>
</evidence>
<feature type="transmembrane region" description="Helical" evidence="3">
    <location>
        <begin position="414"/>
        <end position="432"/>
    </location>
</feature>
<dbReference type="Proteomes" id="UP000015462">
    <property type="component" value="Unassembled WGS sequence"/>
</dbReference>
<dbReference type="RefSeq" id="WP_016390283.1">
    <property type="nucleotide sequence ID" value="NZ_KE646807.1"/>
</dbReference>
<evidence type="ECO:0000256" key="2">
    <source>
        <dbReference type="ARBA" id="ARBA00022803"/>
    </source>
</evidence>
<name>A0AB33Z1V3_9GAMM</name>
<feature type="transmembrane region" description="Helical" evidence="3">
    <location>
        <begin position="148"/>
        <end position="172"/>
    </location>
</feature>
<dbReference type="InterPro" id="IPR052346">
    <property type="entry name" value="O-mannosyl-transferase_TMTC"/>
</dbReference>
<evidence type="ECO:0000313" key="4">
    <source>
        <dbReference type="EMBL" id="EPD13129.1"/>
    </source>
</evidence>
<feature type="transmembrane region" description="Helical" evidence="3">
    <location>
        <begin position="178"/>
        <end position="197"/>
    </location>
</feature>